<proteinExistence type="predicted"/>
<sequence>MDDNAAMPEAKGKLPVSHGDQGFDLESVTGCFTGVAVDYGRPCPGMPDRPCHIVRELPAWNELLFPARMQLQEMLGAPGKLSLVSITETVMGLPEPHDLHFRQGAVVMHRLLRHHQCVAFLYVSPLYMETFSPLLCDALPHSSLKRLKVRCSGLQTPEFMCATLPSLTSLEKLECLFCNEIVNLYGGNFPTDFPNAVADLVRTSSSLVALVLNGVSMVHEASENLLAALTECGTLKELTLGSMVFPCSCREDLLRYLALTPSLESFVSWGDNGVVEKGILEGILHNRTISQVSIVNFTGDSNNIKLVARIFSEKTFIRSLCIFSVSVLHSPRDTVPYESWIEALRQNETLEELTLPCDVWQPQQWIRFNAMLPLKHSLKKVFISSDHEDSYLMSTVCRALGDSYVHDKVSCGVYVVEDSIDLLKCEMFSGLLLWRLPHEDMKLAALRQLPDCTHVTSLEMDIRRGDLAVSLALAEYVRSTSVLLKLTLDTTFSDEFESTDTWWRVIMESLSKNNSINELEVYAENLGDMDVETLADTVKGRTNIRKLLFGDSSMSTMCAFINRLAVGIVDNHTLLSVVFDGQLDQEALDTTEKVFAICETARRNSGLLVGAAAAFSKTTHLDRYSTGALERLYKNHAVLLEDLAEHADVSAAEIRNLARRHLNRTASLDDYMRITGVVKERVVCRPRDDGRMQLDDLHEDCWALVRRYLLLDDVEEAVVLPEMLPAVP</sequence>
<comment type="caution">
    <text evidence="1">The sequence shown here is derived from an EMBL/GenBank/DDBJ whole genome shotgun (WGS) entry which is preliminary data.</text>
</comment>
<keyword evidence="2" id="KW-1185">Reference proteome</keyword>
<evidence type="ECO:0000313" key="2">
    <source>
        <dbReference type="Proteomes" id="UP000821845"/>
    </source>
</evidence>
<reference evidence="1" key="1">
    <citation type="submission" date="2020-05" db="EMBL/GenBank/DDBJ databases">
        <title>Large-scale comparative analyses of tick genomes elucidate their genetic diversity and vector capacities.</title>
        <authorList>
            <person name="Jia N."/>
            <person name="Wang J."/>
            <person name="Shi W."/>
            <person name="Du L."/>
            <person name="Sun Y."/>
            <person name="Zhan W."/>
            <person name="Jiang J."/>
            <person name="Wang Q."/>
            <person name="Zhang B."/>
            <person name="Ji P."/>
            <person name="Sakyi L.B."/>
            <person name="Cui X."/>
            <person name="Yuan T."/>
            <person name="Jiang B."/>
            <person name="Yang W."/>
            <person name="Lam T.T.-Y."/>
            <person name="Chang Q."/>
            <person name="Ding S."/>
            <person name="Wang X."/>
            <person name="Zhu J."/>
            <person name="Ruan X."/>
            <person name="Zhao L."/>
            <person name="Wei J."/>
            <person name="Que T."/>
            <person name="Du C."/>
            <person name="Cheng J."/>
            <person name="Dai P."/>
            <person name="Han X."/>
            <person name="Huang E."/>
            <person name="Gao Y."/>
            <person name="Liu J."/>
            <person name="Shao H."/>
            <person name="Ye R."/>
            <person name="Li L."/>
            <person name="Wei W."/>
            <person name="Wang X."/>
            <person name="Wang C."/>
            <person name="Yang T."/>
            <person name="Huo Q."/>
            <person name="Li W."/>
            <person name="Guo W."/>
            <person name="Chen H."/>
            <person name="Zhou L."/>
            <person name="Ni X."/>
            <person name="Tian J."/>
            <person name="Zhou Y."/>
            <person name="Sheng Y."/>
            <person name="Liu T."/>
            <person name="Pan Y."/>
            <person name="Xia L."/>
            <person name="Li J."/>
            <person name="Zhao F."/>
            <person name="Cao W."/>
        </authorList>
    </citation>
    <scope>NUCLEOTIDE SEQUENCE</scope>
    <source>
        <strain evidence="1">Hyas-2018</strain>
    </source>
</reference>
<organism evidence="1 2">
    <name type="scientific">Hyalomma asiaticum</name>
    <name type="common">Tick</name>
    <dbReference type="NCBI Taxonomy" id="266040"/>
    <lineage>
        <taxon>Eukaryota</taxon>
        <taxon>Metazoa</taxon>
        <taxon>Ecdysozoa</taxon>
        <taxon>Arthropoda</taxon>
        <taxon>Chelicerata</taxon>
        <taxon>Arachnida</taxon>
        <taxon>Acari</taxon>
        <taxon>Parasitiformes</taxon>
        <taxon>Ixodida</taxon>
        <taxon>Ixodoidea</taxon>
        <taxon>Ixodidae</taxon>
        <taxon>Hyalomminae</taxon>
        <taxon>Hyalomma</taxon>
    </lineage>
</organism>
<gene>
    <name evidence="1" type="ORF">HPB50_007458</name>
</gene>
<dbReference type="EMBL" id="CM023483">
    <property type="protein sequence ID" value="KAH6935655.1"/>
    <property type="molecule type" value="Genomic_DNA"/>
</dbReference>
<accession>A0ACB7SM08</accession>
<dbReference type="Proteomes" id="UP000821845">
    <property type="component" value="Chromosome 3"/>
</dbReference>
<evidence type="ECO:0000313" key="1">
    <source>
        <dbReference type="EMBL" id="KAH6935655.1"/>
    </source>
</evidence>
<protein>
    <submittedName>
        <fullName evidence="1">Uncharacterized protein</fullName>
    </submittedName>
</protein>
<name>A0ACB7SM08_HYAAI</name>